<reference evidence="10 11" key="1">
    <citation type="journal article" date="2018" name="Mol. Ecol.">
        <title>The obligate alkalophilic soda-lake fungus Sodiomyces alkalinus has shifted to a protein diet.</title>
        <authorList>
            <person name="Grum-Grzhimaylo A.A."/>
            <person name="Falkoski D.L."/>
            <person name="van den Heuvel J."/>
            <person name="Valero-Jimenez C.A."/>
            <person name="Min B."/>
            <person name="Choi I.G."/>
            <person name="Lipzen A."/>
            <person name="Daum C.G."/>
            <person name="Aanen D.K."/>
            <person name="Tsang A."/>
            <person name="Henrissat B."/>
            <person name="Bilanenko E.N."/>
            <person name="de Vries R.P."/>
            <person name="van Kan J.A.L."/>
            <person name="Grigoriev I.V."/>
            <person name="Debets A.J.M."/>
        </authorList>
    </citation>
    <scope>NUCLEOTIDE SEQUENCE [LARGE SCALE GENOMIC DNA]</scope>
    <source>
        <strain evidence="10 11">F11</strain>
    </source>
</reference>
<evidence type="ECO:0000259" key="8">
    <source>
        <dbReference type="PROSITE" id="PS51380"/>
    </source>
</evidence>
<evidence type="ECO:0000256" key="6">
    <source>
        <dbReference type="SAM" id="MobiDB-lite"/>
    </source>
</evidence>
<feature type="compositionally biased region" description="Polar residues" evidence="6">
    <location>
        <begin position="145"/>
        <end position="160"/>
    </location>
</feature>
<feature type="compositionally biased region" description="Basic and acidic residues" evidence="6">
    <location>
        <begin position="1008"/>
        <end position="1036"/>
    </location>
</feature>
<evidence type="ECO:0000259" key="9">
    <source>
        <dbReference type="PROSITE" id="PS51382"/>
    </source>
</evidence>
<dbReference type="EMBL" id="ML119054">
    <property type="protein sequence ID" value="ROT38953.1"/>
    <property type="molecule type" value="Genomic_DNA"/>
</dbReference>
<evidence type="ECO:0000256" key="3">
    <source>
        <dbReference type="ARBA" id="ARBA00022692"/>
    </source>
</evidence>
<feature type="compositionally biased region" description="Low complexity" evidence="6">
    <location>
        <begin position="927"/>
        <end position="936"/>
    </location>
</feature>
<dbReference type="Pfam" id="PF03105">
    <property type="entry name" value="SPX"/>
    <property type="match status" value="1"/>
</dbReference>
<organism evidence="10 11">
    <name type="scientific">Sodiomyces alkalinus (strain CBS 110278 / VKM F-3762 / F11)</name>
    <name type="common">Alkaliphilic filamentous fungus</name>
    <dbReference type="NCBI Taxonomy" id="1314773"/>
    <lineage>
        <taxon>Eukaryota</taxon>
        <taxon>Fungi</taxon>
        <taxon>Dikarya</taxon>
        <taxon>Ascomycota</taxon>
        <taxon>Pezizomycotina</taxon>
        <taxon>Sordariomycetes</taxon>
        <taxon>Hypocreomycetidae</taxon>
        <taxon>Glomerellales</taxon>
        <taxon>Plectosphaerellaceae</taxon>
        <taxon>Sodiomyces</taxon>
    </lineage>
</organism>
<dbReference type="PROSITE" id="PS51382">
    <property type="entry name" value="SPX"/>
    <property type="match status" value="1"/>
</dbReference>
<keyword evidence="4 7" id="KW-1133">Transmembrane helix</keyword>
<dbReference type="GO" id="GO:0005794">
    <property type="term" value="C:Golgi apparatus"/>
    <property type="evidence" value="ECO:0007669"/>
    <property type="project" value="TreeGrafter"/>
</dbReference>
<feature type="domain" description="SPX" evidence="9">
    <location>
        <begin position="1"/>
        <end position="464"/>
    </location>
</feature>
<gene>
    <name evidence="10" type="ORF">SODALDRAFT_332393</name>
</gene>
<dbReference type="InterPro" id="IPR004331">
    <property type="entry name" value="SPX_dom"/>
</dbReference>
<evidence type="ECO:0000256" key="1">
    <source>
        <dbReference type="ARBA" id="ARBA00004141"/>
    </source>
</evidence>
<feature type="compositionally biased region" description="Low complexity" evidence="6">
    <location>
        <begin position="344"/>
        <end position="355"/>
    </location>
</feature>
<keyword evidence="3 7" id="KW-0812">Transmembrane</keyword>
<name>A0A3N2PWQ3_SODAK</name>
<feature type="region of interest" description="Disordered" evidence="6">
    <location>
        <begin position="26"/>
        <end position="218"/>
    </location>
</feature>
<dbReference type="GO" id="GO:0016036">
    <property type="term" value="P:cellular response to phosphate starvation"/>
    <property type="evidence" value="ECO:0007669"/>
    <property type="project" value="TreeGrafter"/>
</dbReference>
<dbReference type="GO" id="GO:0005886">
    <property type="term" value="C:plasma membrane"/>
    <property type="evidence" value="ECO:0007669"/>
    <property type="project" value="TreeGrafter"/>
</dbReference>
<feature type="domain" description="EXS" evidence="8">
    <location>
        <begin position="718"/>
        <end position="912"/>
    </location>
</feature>
<comment type="subcellular location">
    <subcellularLocation>
        <location evidence="1">Membrane</location>
        <topology evidence="1">Multi-pass membrane protein</topology>
    </subcellularLocation>
</comment>
<proteinExistence type="inferred from homology"/>
<feature type="transmembrane region" description="Helical" evidence="7">
    <location>
        <begin position="637"/>
        <end position="658"/>
    </location>
</feature>
<dbReference type="PROSITE" id="PS51380">
    <property type="entry name" value="EXS"/>
    <property type="match status" value="1"/>
</dbReference>
<evidence type="ECO:0000313" key="11">
    <source>
        <dbReference type="Proteomes" id="UP000272025"/>
    </source>
</evidence>
<evidence type="ECO:0000256" key="2">
    <source>
        <dbReference type="ARBA" id="ARBA00009665"/>
    </source>
</evidence>
<evidence type="ECO:0000256" key="4">
    <source>
        <dbReference type="ARBA" id="ARBA00022989"/>
    </source>
</evidence>
<accession>A0A3N2PWQ3</accession>
<dbReference type="AlphaFoldDB" id="A0A3N2PWQ3"/>
<feature type="compositionally biased region" description="Basic residues" evidence="6">
    <location>
        <begin position="26"/>
        <end position="37"/>
    </location>
</feature>
<dbReference type="CDD" id="cd14475">
    <property type="entry name" value="SPX_SYG1_like"/>
    <property type="match status" value="1"/>
</dbReference>
<protein>
    <submittedName>
        <fullName evidence="10">EXS-domain-containing protein</fullName>
    </submittedName>
</protein>
<dbReference type="STRING" id="1314773.A0A3N2PWQ3"/>
<feature type="transmembrane region" description="Helical" evidence="7">
    <location>
        <begin position="784"/>
        <end position="804"/>
    </location>
</feature>
<dbReference type="InterPro" id="IPR004342">
    <property type="entry name" value="EXS_C"/>
</dbReference>
<feature type="compositionally biased region" description="Acidic residues" evidence="6">
    <location>
        <begin position="913"/>
        <end position="926"/>
    </location>
</feature>
<dbReference type="Proteomes" id="UP000272025">
    <property type="component" value="Unassembled WGS sequence"/>
</dbReference>
<feature type="transmembrane region" description="Helical" evidence="7">
    <location>
        <begin position="522"/>
        <end position="547"/>
    </location>
</feature>
<feature type="region of interest" description="Disordered" evidence="6">
    <location>
        <begin position="910"/>
        <end position="950"/>
    </location>
</feature>
<evidence type="ECO:0000313" key="10">
    <source>
        <dbReference type="EMBL" id="ROT38953.1"/>
    </source>
</evidence>
<sequence>MKFAKELEQEHVPEWRAKYLDYKAGKKKVKAVSRAYHRAPPTPSTTTGGTVSANRTPFSASISAASRPWDRSPAQSQSKAQPHLRLPDETTRLRPPQTSSSSPGLPITHPHIHKPNDDSDRAGHLGSGTQVRDMQYGSFGLTPHLPTTPQSLGRIQSNRSFELPGPAIGVPSDPASPRDDTGPLNYSPRPDRRPRPPPPDPKRSMSAAGLPTTSHLTPSLSRASEYLPATAGTPPAISPRHRLHRMISAALPTKSPRIADIGMQVLALDIFRQKEKEFFDFMASELQKVESFYKLKEDEAGQRLVVLEDQLREMRNRRALQVNEERQKRKQGPSNGDTGEPDGKPTGPAAGAGADPGYLDQVKSKIFRPGPNSRALSRMIQTPVLHPQSQPGLDLGRDYVRRPESTQGPPYKTAKRKLKLALQELYRAMELLKSYALLNRTAFRKLNKKYDKAVEARSSNRMRFMNEKVSKSWFVNSEVLDRHMKTVEDLYAKYFERDNHKIAVSKLKSLIKRRKDESSSSFRSGVFLGTGLVFAVQGTTFAVQLLFGDDDTLAQQTAYLLQIYAGYFLMLFLFSLFVVNCYVWTKNKINYPFIFEFDQRHHLDWRRLAEFPSFFLFLLGVFLWLNFSRYGSPALFLYYPVMLIGLSVVIIFLPAPILAPSSRRWFAYAHWRLLLAGLYPVEFRDFFLGDIYCSLTYAVCNVSLFFCLYANHWDDPPQCNSNRSRLMGFLAALPPIWRFFQCLRRYRDTRNIFPHLVNGGKYSMSIMTAVSLSIYRIQGSRGNLAFFLVFGLINGLYTSVWDLFMDFSLLQPNAHQPLLRDITALKKRWVYYVIMVVDPVLRFAWIFYAIFAHNRQHSTIVSFLVAFAEAFRRGIWALLRVENEHCSNVAVYKAYRDVPLPYRLRRPLVERPSEEEEEEEEGEEAVAPEAEGISPRPEGERRRVPVTGEAEATGVQRAGLYAIQDEEAAAGLAAGVEPPERPSTLRRRKTVEPMRPVRRFSRILADAHLQDFEKRRKPTKGDAEGSEEVEHRSAHSDDDDDIDEDELDIDAEDEENGIHGDGFWRSNDGGHGGGASGA</sequence>
<dbReference type="GO" id="GO:0006817">
    <property type="term" value="P:phosphate ion transport"/>
    <property type="evidence" value="ECO:0007669"/>
    <property type="project" value="TreeGrafter"/>
</dbReference>
<dbReference type="GO" id="GO:0000822">
    <property type="term" value="F:inositol hexakisphosphate binding"/>
    <property type="evidence" value="ECO:0007669"/>
    <property type="project" value="TreeGrafter"/>
</dbReference>
<dbReference type="OrthoDB" id="9970435at2759"/>
<feature type="transmembrane region" description="Helical" evidence="7">
    <location>
        <begin position="559"/>
        <end position="584"/>
    </location>
</feature>
<dbReference type="GeneID" id="39580174"/>
<dbReference type="Pfam" id="PF03124">
    <property type="entry name" value="EXS"/>
    <property type="match status" value="1"/>
</dbReference>
<evidence type="ECO:0000256" key="5">
    <source>
        <dbReference type="ARBA" id="ARBA00023136"/>
    </source>
</evidence>
<feature type="transmembrane region" description="Helical" evidence="7">
    <location>
        <begin position="687"/>
        <end position="710"/>
    </location>
</feature>
<dbReference type="RefSeq" id="XP_028466759.1">
    <property type="nucleotide sequence ID" value="XM_028611696.1"/>
</dbReference>
<feature type="transmembrane region" description="Helical" evidence="7">
    <location>
        <begin position="722"/>
        <end position="740"/>
    </location>
</feature>
<comment type="similarity">
    <text evidence="2">Belongs to the SYG1 (TC 2.A.94) family.</text>
</comment>
<feature type="transmembrane region" description="Helical" evidence="7">
    <location>
        <begin position="829"/>
        <end position="851"/>
    </location>
</feature>
<feature type="region of interest" description="Disordered" evidence="6">
    <location>
        <begin position="972"/>
        <end position="1078"/>
    </location>
</feature>
<feature type="compositionally biased region" description="Acidic residues" evidence="6">
    <location>
        <begin position="1037"/>
        <end position="1055"/>
    </location>
</feature>
<feature type="region of interest" description="Disordered" evidence="6">
    <location>
        <begin position="318"/>
        <end position="355"/>
    </location>
</feature>
<keyword evidence="11" id="KW-1185">Reference proteome</keyword>
<dbReference type="PANTHER" id="PTHR10783:SF103">
    <property type="entry name" value="SOLUTE CARRIER FAMILY 53 MEMBER 1"/>
    <property type="match status" value="1"/>
</dbReference>
<dbReference type="PANTHER" id="PTHR10783">
    <property type="entry name" value="XENOTROPIC AND POLYTROPIC RETROVIRUS RECEPTOR 1-RELATED"/>
    <property type="match status" value="1"/>
</dbReference>
<feature type="compositionally biased region" description="Gly residues" evidence="6">
    <location>
        <begin position="1069"/>
        <end position="1078"/>
    </location>
</feature>
<feature type="compositionally biased region" description="Polar residues" evidence="6">
    <location>
        <begin position="51"/>
        <end position="64"/>
    </location>
</feature>
<feature type="transmembrane region" description="Helical" evidence="7">
    <location>
        <begin position="605"/>
        <end position="625"/>
    </location>
</feature>
<keyword evidence="5 7" id="KW-0472">Membrane</keyword>
<evidence type="ECO:0000256" key="7">
    <source>
        <dbReference type="SAM" id="Phobius"/>
    </source>
</evidence>
<feature type="compositionally biased region" description="Basic and acidic residues" evidence="6">
    <location>
        <begin position="114"/>
        <end position="123"/>
    </location>
</feature>